<dbReference type="InParanoid" id="A0A1X7TGQ3"/>
<proteinExistence type="predicted"/>
<reference evidence="2" key="1">
    <citation type="submission" date="2017-05" db="UniProtKB">
        <authorList>
            <consortium name="EnsemblMetazoa"/>
        </authorList>
    </citation>
    <scope>IDENTIFICATION</scope>
</reference>
<sequence length="116" mass="12892">MARRDVSPFRLTNRSLEYTREAGLKEAPSSIVSFPEPKKQKKVYNTTDSLSIDILVFSKTVHILLKMLGVMGRQRRGALPFSAPLAPLRELVARKLGRGQGNRSPTAALGLRPDTF</sequence>
<organism evidence="2">
    <name type="scientific">Amphimedon queenslandica</name>
    <name type="common">Sponge</name>
    <dbReference type="NCBI Taxonomy" id="400682"/>
    <lineage>
        <taxon>Eukaryota</taxon>
        <taxon>Metazoa</taxon>
        <taxon>Porifera</taxon>
        <taxon>Demospongiae</taxon>
        <taxon>Heteroscleromorpha</taxon>
        <taxon>Haplosclerida</taxon>
        <taxon>Niphatidae</taxon>
        <taxon>Amphimedon</taxon>
    </lineage>
</organism>
<dbReference type="EnsemblMetazoa" id="Aqu2.1.13627_001">
    <property type="protein sequence ID" value="Aqu2.1.13627_001"/>
    <property type="gene ID" value="Aqu2.1.13627"/>
</dbReference>
<feature type="region of interest" description="Disordered" evidence="1">
    <location>
        <begin position="96"/>
        <end position="116"/>
    </location>
</feature>
<accession>A0A1X7TGQ3</accession>
<evidence type="ECO:0000313" key="2">
    <source>
        <dbReference type="EnsemblMetazoa" id="Aqu2.1.13627_001"/>
    </source>
</evidence>
<evidence type="ECO:0000256" key="1">
    <source>
        <dbReference type="SAM" id="MobiDB-lite"/>
    </source>
</evidence>
<name>A0A1X7TGQ3_AMPQE</name>
<protein>
    <submittedName>
        <fullName evidence="2">Uncharacterized protein</fullName>
    </submittedName>
</protein>
<dbReference type="AlphaFoldDB" id="A0A1X7TGQ3"/>